<dbReference type="OrthoDB" id="2015434at2759"/>
<feature type="signal peptide" evidence="2">
    <location>
        <begin position="1"/>
        <end position="24"/>
    </location>
</feature>
<accession>A0A0D2MC98</accession>
<dbReference type="Pfam" id="PF00839">
    <property type="entry name" value="Cys_rich_FGFR"/>
    <property type="match status" value="1"/>
</dbReference>
<evidence type="ECO:0000313" key="3">
    <source>
        <dbReference type="EMBL" id="KIZ00875.1"/>
    </source>
</evidence>
<dbReference type="AlphaFoldDB" id="A0A0D2MC98"/>
<dbReference type="InterPro" id="IPR039728">
    <property type="entry name" value="GLG1"/>
</dbReference>
<evidence type="ECO:0000256" key="2">
    <source>
        <dbReference type="SAM" id="SignalP"/>
    </source>
</evidence>
<feature type="compositionally biased region" description="Low complexity" evidence="1">
    <location>
        <begin position="36"/>
        <end position="94"/>
    </location>
</feature>
<protein>
    <submittedName>
        <fullName evidence="3">Uncharacterized protein</fullName>
    </submittedName>
</protein>
<dbReference type="GeneID" id="25739966"/>
<dbReference type="InterPro" id="IPR001893">
    <property type="entry name" value="Cys-rich_GLG1_repeat"/>
</dbReference>
<feature type="region of interest" description="Disordered" evidence="1">
    <location>
        <begin position="27"/>
        <end position="197"/>
    </location>
</feature>
<dbReference type="PROSITE" id="PS51257">
    <property type="entry name" value="PROKAR_LIPOPROTEIN"/>
    <property type="match status" value="1"/>
</dbReference>
<dbReference type="RefSeq" id="XP_013899894.1">
    <property type="nucleotide sequence ID" value="XM_014044440.1"/>
</dbReference>
<sequence>MRRRAAALALGLLVLCGCMVGSLQQSEADAADEPETAAPPAEAAEASSAERAAPSAAAKAATAQSSAGAKAEEAAAPAAAAAGEQAPKAKQQPAVSKGTSQAASQAKGDAAAAPAPAPAAKAAPKPKPAAKPTPAAVPAAAEGGQPPSKGAEAAPGPEQVAAPEPQPERVAAAEDQPAPAAGEEEEQPKRQGPKLLPKKVQVVAAAPEAEVENDDDIDPQGDCADFIPSSSCKDVDFGDGRVAECLSQIIAAAEAADTEAEGESVPIACASELATFFIKRSKNINANVPLARACKADAERLCNNTYLFGGKTEGQVISCLK</sequence>
<feature type="chain" id="PRO_5002264673" evidence="2">
    <location>
        <begin position="25"/>
        <end position="321"/>
    </location>
</feature>
<dbReference type="EMBL" id="KK101442">
    <property type="protein sequence ID" value="KIZ00875.1"/>
    <property type="molecule type" value="Genomic_DNA"/>
</dbReference>
<proteinExistence type="predicted"/>
<evidence type="ECO:0000313" key="4">
    <source>
        <dbReference type="Proteomes" id="UP000054498"/>
    </source>
</evidence>
<keyword evidence="4" id="KW-1185">Reference proteome</keyword>
<organism evidence="3 4">
    <name type="scientific">Monoraphidium neglectum</name>
    <dbReference type="NCBI Taxonomy" id="145388"/>
    <lineage>
        <taxon>Eukaryota</taxon>
        <taxon>Viridiplantae</taxon>
        <taxon>Chlorophyta</taxon>
        <taxon>core chlorophytes</taxon>
        <taxon>Chlorophyceae</taxon>
        <taxon>CS clade</taxon>
        <taxon>Sphaeropleales</taxon>
        <taxon>Selenastraceae</taxon>
        <taxon>Monoraphidium</taxon>
    </lineage>
</organism>
<dbReference type="Proteomes" id="UP000054498">
    <property type="component" value="Unassembled WGS sequence"/>
</dbReference>
<dbReference type="KEGG" id="mng:MNEG_7090"/>
<dbReference type="PANTHER" id="PTHR11884:SF1">
    <property type="entry name" value="GOLGI APPARATUS PROTEIN 1"/>
    <property type="match status" value="1"/>
</dbReference>
<dbReference type="GO" id="GO:0016020">
    <property type="term" value="C:membrane"/>
    <property type="evidence" value="ECO:0007669"/>
    <property type="project" value="InterPro"/>
</dbReference>
<feature type="compositionally biased region" description="Low complexity" evidence="1">
    <location>
        <begin position="102"/>
        <end position="123"/>
    </location>
</feature>
<evidence type="ECO:0000256" key="1">
    <source>
        <dbReference type="SAM" id="MobiDB-lite"/>
    </source>
</evidence>
<name>A0A0D2MC98_9CHLO</name>
<dbReference type="PANTHER" id="PTHR11884">
    <property type="entry name" value="SELECTIN LIGAND RELATED"/>
    <property type="match status" value="1"/>
</dbReference>
<feature type="compositionally biased region" description="Low complexity" evidence="1">
    <location>
        <begin position="132"/>
        <end position="141"/>
    </location>
</feature>
<gene>
    <name evidence="3" type="ORF">MNEG_7090</name>
</gene>
<reference evidence="3 4" key="1">
    <citation type="journal article" date="2013" name="BMC Genomics">
        <title>Reconstruction of the lipid metabolism for the microalga Monoraphidium neglectum from its genome sequence reveals characteristics suitable for biofuel production.</title>
        <authorList>
            <person name="Bogen C."/>
            <person name="Al-Dilaimi A."/>
            <person name="Albersmeier A."/>
            <person name="Wichmann J."/>
            <person name="Grundmann M."/>
            <person name="Rupp O."/>
            <person name="Lauersen K.J."/>
            <person name="Blifernez-Klassen O."/>
            <person name="Kalinowski J."/>
            <person name="Goesmann A."/>
            <person name="Mussgnug J.H."/>
            <person name="Kruse O."/>
        </authorList>
    </citation>
    <scope>NUCLEOTIDE SEQUENCE [LARGE SCALE GENOMIC DNA]</scope>
    <source>
        <strain evidence="3 4">SAG 48.87</strain>
    </source>
</reference>
<keyword evidence="2" id="KW-0732">Signal</keyword>
<feature type="compositionally biased region" description="Low complexity" evidence="1">
    <location>
        <begin position="150"/>
        <end position="163"/>
    </location>
</feature>